<sequence length="90" mass="10102">MVLMRATSRPERLPPLGECALGGSSLSNRLGWRGAGWQLQLCQLFHITQSTDFPSDIRSRRLSSRSSWTKERRGGPRARPLCCDTELLTS</sequence>
<name>A0ABU7BMY6_9TELE</name>
<comment type="caution">
    <text evidence="2">The sequence shown here is derived from an EMBL/GenBank/DDBJ whole genome shotgun (WGS) entry which is preliminary data.</text>
</comment>
<reference evidence="2 3" key="1">
    <citation type="submission" date="2021-07" db="EMBL/GenBank/DDBJ databases">
        <authorList>
            <person name="Palmer J.M."/>
        </authorList>
    </citation>
    <scope>NUCLEOTIDE SEQUENCE [LARGE SCALE GENOMIC DNA]</scope>
    <source>
        <strain evidence="2 3">AT_MEX2019</strain>
        <tissue evidence="2">Muscle</tissue>
    </source>
</reference>
<evidence type="ECO:0000313" key="2">
    <source>
        <dbReference type="EMBL" id="MED6252012.1"/>
    </source>
</evidence>
<protein>
    <submittedName>
        <fullName evidence="2">Uncharacterized protein</fullName>
    </submittedName>
</protein>
<evidence type="ECO:0000256" key="1">
    <source>
        <dbReference type="SAM" id="MobiDB-lite"/>
    </source>
</evidence>
<proteinExistence type="predicted"/>
<accession>A0ABU7BMY6</accession>
<evidence type="ECO:0000313" key="3">
    <source>
        <dbReference type="Proteomes" id="UP001345963"/>
    </source>
</evidence>
<gene>
    <name evidence="2" type="ORF">ATANTOWER_005731</name>
</gene>
<dbReference type="EMBL" id="JAHUTI010060649">
    <property type="protein sequence ID" value="MED6252012.1"/>
    <property type="molecule type" value="Genomic_DNA"/>
</dbReference>
<keyword evidence="3" id="KW-1185">Reference proteome</keyword>
<organism evidence="2 3">
    <name type="scientific">Ataeniobius toweri</name>
    <dbReference type="NCBI Taxonomy" id="208326"/>
    <lineage>
        <taxon>Eukaryota</taxon>
        <taxon>Metazoa</taxon>
        <taxon>Chordata</taxon>
        <taxon>Craniata</taxon>
        <taxon>Vertebrata</taxon>
        <taxon>Euteleostomi</taxon>
        <taxon>Actinopterygii</taxon>
        <taxon>Neopterygii</taxon>
        <taxon>Teleostei</taxon>
        <taxon>Neoteleostei</taxon>
        <taxon>Acanthomorphata</taxon>
        <taxon>Ovalentaria</taxon>
        <taxon>Atherinomorphae</taxon>
        <taxon>Cyprinodontiformes</taxon>
        <taxon>Goodeidae</taxon>
        <taxon>Ataeniobius</taxon>
    </lineage>
</organism>
<dbReference type="Proteomes" id="UP001345963">
    <property type="component" value="Unassembled WGS sequence"/>
</dbReference>
<feature type="region of interest" description="Disordered" evidence="1">
    <location>
        <begin position="58"/>
        <end position="90"/>
    </location>
</feature>